<evidence type="ECO:0000313" key="2">
    <source>
        <dbReference type="Proteomes" id="UP000315252"/>
    </source>
</evidence>
<keyword evidence="2" id="KW-1185">Reference proteome</keyword>
<proteinExistence type="predicted"/>
<dbReference type="GO" id="GO:0008168">
    <property type="term" value="F:methyltransferase activity"/>
    <property type="evidence" value="ECO:0007669"/>
    <property type="project" value="UniProtKB-KW"/>
</dbReference>
<name>A0A545TGD3_9PROT</name>
<dbReference type="GO" id="GO:0032259">
    <property type="term" value="P:methylation"/>
    <property type="evidence" value="ECO:0007669"/>
    <property type="project" value="UniProtKB-KW"/>
</dbReference>
<dbReference type="RefSeq" id="WP_142898521.1">
    <property type="nucleotide sequence ID" value="NZ_ML660059.1"/>
</dbReference>
<sequence length="245" mass="27866">MNSSEVADRESANRTYHEAQSQMELLPNYYRWTYKQFLPFLHGQVIELGCGAGLGIQFYEENATRVYAVDYNQELLDRIDAAFPSGKVQTYRLDLTDDWADLESLEVQAVVMMDILEHFDDDAELMRKVVRCVKPGGHVAIKVPAQADLFSEIDKASGHYRRYDRSQLKQVVEAAGLETVWIRPINPLGAIAYRAKREKKSNFSQTFSPGALKLINIAIPALSLLDHLRFLPGQSWVGVFRKPEV</sequence>
<keyword evidence="1" id="KW-0489">Methyltransferase</keyword>
<keyword evidence="1" id="KW-0808">Transferase</keyword>
<dbReference type="SUPFAM" id="SSF53335">
    <property type="entry name" value="S-adenosyl-L-methionine-dependent methyltransferases"/>
    <property type="match status" value="1"/>
</dbReference>
<dbReference type="Proteomes" id="UP000315252">
    <property type="component" value="Unassembled WGS sequence"/>
</dbReference>
<dbReference type="OrthoDB" id="9810247at2"/>
<evidence type="ECO:0000313" key="1">
    <source>
        <dbReference type="EMBL" id="TQV76258.1"/>
    </source>
</evidence>
<dbReference type="AlphaFoldDB" id="A0A545TGD3"/>
<dbReference type="CDD" id="cd02440">
    <property type="entry name" value="AdoMet_MTases"/>
    <property type="match status" value="1"/>
</dbReference>
<dbReference type="EMBL" id="VHSH01000008">
    <property type="protein sequence ID" value="TQV76258.1"/>
    <property type="molecule type" value="Genomic_DNA"/>
</dbReference>
<dbReference type="InterPro" id="IPR029063">
    <property type="entry name" value="SAM-dependent_MTases_sf"/>
</dbReference>
<dbReference type="Pfam" id="PF13489">
    <property type="entry name" value="Methyltransf_23"/>
    <property type="match status" value="1"/>
</dbReference>
<gene>
    <name evidence="1" type="ORF">FKG95_21745</name>
</gene>
<reference evidence="1 2" key="1">
    <citation type="submission" date="2019-06" db="EMBL/GenBank/DDBJ databases">
        <title>Whole genome sequence for Rhodospirillaceae sp. R148.</title>
        <authorList>
            <person name="Wang G."/>
        </authorList>
    </citation>
    <scope>NUCLEOTIDE SEQUENCE [LARGE SCALE GENOMIC DNA]</scope>
    <source>
        <strain evidence="1 2">R148</strain>
    </source>
</reference>
<dbReference type="Gene3D" id="3.40.50.150">
    <property type="entry name" value="Vaccinia Virus protein VP39"/>
    <property type="match status" value="1"/>
</dbReference>
<dbReference type="PANTHER" id="PTHR43861">
    <property type="entry name" value="TRANS-ACONITATE 2-METHYLTRANSFERASE-RELATED"/>
    <property type="match status" value="1"/>
</dbReference>
<organism evidence="1 2">
    <name type="scientific">Denitrobaculum tricleocarpae</name>
    <dbReference type="NCBI Taxonomy" id="2591009"/>
    <lineage>
        <taxon>Bacteria</taxon>
        <taxon>Pseudomonadati</taxon>
        <taxon>Pseudomonadota</taxon>
        <taxon>Alphaproteobacteria</taxon>
        <taxon>Rhodospirillales</taxon>
        <taxon>Rhodospirillaceae</taxon>
        <taxon>Denitrobaculum</taxon>
    </lineage>
</organism>
<accession>A0A545TGD3</accession>
<comment type="caution">
    <text evidence="1">The sequence shown here is derived from an EMBL/GenBank/DDBJ whole genome shotgun (WGS) entry which is preliminary data.</text>
</comment>
<protein>
    <submittedName>
        <fullName evidence="1">Class I SAM-dependent methyltransferase</fullName>
    </submittedName>
</protein>